<name>A0A1W6YSC5_9BORD</name>
<gene>
    <name evidence="2" type="ORF">CAL12_26395</name>
</gene>
<dbReference type="STRING" id="1416806.CAL12_26395"/>
<evidence type="ECO:0000313" key="2">
    <source>
        <dbReference type="EMBL" id="ARP83996.1"/>
    </source>
</evidence>
<proteinExistence type="predicted"/>
<dbReference type="OrthoDB" id="8703931at2"/>
<keyword evidence="1" id="KW-0472">Membrane</keyword>
<reference evidence="2 3" key="1">
    <citation type="submission" date="2017-05" db="EMBL/GenBank/DDBJ databases">
        <title>Complete and WGS of Bordetella genogroups.</title>
        <authorList>
            <person name="Spilker T."/>
            <person name="LiPuma J."/>
        </authorList>
    </citation>
    <scope>NUCLEOTIDE SEQUENCE [LARGE SCALE GENOMIC DNA]</scope>
    <source>
        <strain evidence="2 3">AU19157</strain>
    </source>
</reference>
<dbReference type="Proteomes" id="UP000194151">
    <property type="component" value="Chromosome"/>
</dbReference>
<keyword evidence="1" id="KW-0812">Transmembrane</keyword>
<feature type="transmembrane region" description="Helical" evidence="1">
    <location>
        <begin position="64"/>
        <end position="83"/>
    </location>
</feature>
<organism evidence="2 3">
    <name type="scientific">Bordetella genomosp. 8</name>
    <dbReference type="NCBI Taxonomy" id="1416806"/>
    <lineage>
        <taxon>Bacteria</taxon>
        <taxon>Pseudomonadati</taxon>
        <taxon>Pseudomonadota</taxon>
        <taxon>Betaproteobacteria</taxon>
        <taxon>Burkholderiales</taxon>
        <taxon>Alcaligenaceae</taxon>
        <taxon>Bordetella</taxon>
    </lineage>
</organism>
<sequence length="162" mass="17982">MNRPAEPPSYIPLAALLQEIGPLPLNGQAWPDWVKILAWILLAALGWEIVTTIIRLYSGTLNPLLLGAVLVCFLALGVVAWSMQTSITTIDSQGLRQTWLTKREIAWDEIGSARFVPMIFSKRLMIVSRAGKTMTFQGGTRELEKAFMQIAATYQGRTPPAR</sequence>
<keyword evidence="1" id="KW-1133">Transmembrane helix</keyword>
<dbReference type="AlphaFoldDB" id="A0A1W6YSC5"/>
<accession>A0A1W6YSC5</accession>
<dbReference type="KEGG" id="bgv:CAL12_26395"/>
<evidence type="ECO:0000313" key="3">
    <source>
        <dbReference type="Proteomes" id="UP000194151"/>
    </source>
</evidence>
<keyword evidence="3" id="KW-1185">Reference proteome</keyword>
<evidence type="ECO:0008006" key="4">
    <source>
        <dbReference type="Google" id="ProtNLM"/>
    </source>
</evidence>
<protein>
    <recommendedName>
        <fullName evidence="4">PH domain-containing protein</fullName>
    </recommendedName>
</protein>
<dbReference type="EMBL" id="CP021108">
    <property type="protein sequence ID" value="ARP83996.1"/>
    <property type="molecule type" value="Genomic_DNA"/>
</dbReference>
<dbReference type="RefSeq" id="WP_086067317.1">
    <property type="nucleotide sequence ID" value="NZ_CP021108.1"/>
</dbReference>
<feature type="transmembrane region" description="Helical" evidence="1">
    <location>
        <begin position="36"/>
        <end position="57"/>
    </location>
</feature>
<evidence type="ECO:0000256" key="1">
    <source>
        <dbReference type="SAM" id="Phobius"/>
    </source>
</evidence>